<name>A0A0A1SFU2_PARSO</name>
<dbReference type="GeneID" id="97536969"/>
<dbReference type="Proteomes" id="UP000032811">
    <property type="component" value="Chromosome 1"/>
</dbReference>
<gene>
    <name evidence="2" type="ORF">ATCC9714_11061</name>
    <name evidence="3" type="ORF">R28058_07601</name>
</gene>
<sequence length="48" mass="5708">MYEFIISIMTTLILTSTPMFIKYIMNNLINIIKYYTCLIKLTKLSLEI</sequence>
<protein>
    <submittedName>
        <fullName evidence="3">Uncharacterized protein</fullName>
    </submittedName>
</protein>
<feature type="transmembrane region" description="Helical" evidence="1">
    <location>
        <begin position="6"/>
        <end position="25"/>
    </location>
</feature>
<evidence type="ECO:0000313" key="5">
    <source>
        <dbReference type="Proteomes" id="UP000049127"/>
    </source>
</evidence>
<accession>A0A0A1SFU2</accession>
<keyword evidence="1" id="KW-1133">Transmembrane helix</keyword>
<evidence type="ECO:0000256" key="1">
    <source>
        <dbReference type="SAM" id="Phobius"/>
    </source>
</evidence>
<keyword evidence="4" id="KW-1185">Reference proteome</keyword>
<evidence type="ECO:0000313" key="4">
    <source>
        <dbReference type="Proteomes" id="UP000032811"/>
    </source>
</evidence>
<proteinExistence type="predicted"/>
<keyword evidence="1" id="KW-0472">Membrane</keyword>
<organism evidence="3 5">
    <name type="scientific">Paraclostridium sordellii</name>
    <name type="common">Clostridium sordellii</name>
    <dbReference type="NCBI Taxonomy" id="1505"/>
    <lineage>
        <taxon>Bacteria</taxon>
        <taxon>Bacillati</taxon>
        <taxon>Bacillota</taxon>
        <taxon>Clostridia</taxon>
        <taxon>Peptostreptococcales</taxon>
        <taxon>Peptostreptococcaceae</taxon>
        <taxon>Paraclostridium</taxon>
    </lineage>
</organism>
<evidence type="ECO:0000313" key="2">
    <source>
        <dbReference type="EMBL" id="CEJ73218.1"/>
    </source>
</evidence>
<dbReference type="AlphaFoldDB" id="A0A0A1SFU2"/>
<dbReference type="RefSeq" id="WP_021123764.1">
    <property type="nucleotide sequence ID" value="NZ_CDNJ01000003.1"/>
</dbReference>
<reference evidence="2 4" key="1">
    <citation type="submission" date="2014-11" db="EMBL/GenBank/DDBJ databases">
        <authorList>
            <person name="Aslett M.A."/>
            <person name="De Silva N."/>
        </authorList>
    </citation>
    <scope>NUCLEOTIDE SEQUENCE [LARGE SCALE GENOMIC DNA]</scope>
    <source>
        <strain evidence="2 4">ATCC9714</strain>
    </source>
</reference>
<keyword evidence="1" id="KW-0812">Transmembrane</keyword>
<reference evidence="3 5" key="2">
    <citation type="submission" date="2015-01" db="EMBL/GenBank/DDBJ databases">
        <authorList>
            <person name="Aslett A.Martin."/>
            <person name="De Silva Nishadi"/>
        </authorList>
    </citation>
    <scope>NUCLEOTIDE SEQUENCE [LARGE SCALE GENOMIC DNA]</scope>
    <source>
        <strain evidence="3 5">R28058</strain>
    </source>
</reference>
<evidence type="ECO:0000313" key="3">
    <source>
        <dbReference type="EMBL" id="CEQ03027.1"/>
    </source>
</evidence>
<dbReference type="EMBL" id="LN679998">
    <property type="protein sequence ID" value="CEJ73218.1"/>
    <property type="molecule type" value="Genomic_DNA"/>
</dbReference>
<dbReference type="EMBL" id="CEKZ01000003">
    <property type="protein sequence ID" value="CEQ03027.1"/>
    <property type="molecule type" value="Genomic_DNA"/>
</dbReference>
<dbReference type="Proteomes" id="UP000049127">
    <property type="component" value="Unassembled WGS sequence"/>
</dbReference>